<sequence length="59" mass="6650">MHVKPARGMQIPDPDLRDFLPAEGREVVPSEYWTRRLADGDVRKVEPPAQPAAARTPKE</sequence>
<comment type="caution">
    <text evidence="2">The sequence shown here is derived from an EMBL/GenBank/DDBJ whole genome shotgun (WGS) entry which is preliminary data.</text>
</comment>
<dbReference type="RefSeq" id="WP_377048384.1">
    <property type="nucleotide sequence ID" value="NZ_JBHLVZ010000002.1"/>
</dbReference>
<evidence type="ECO:0000313" key="3">
    <source>
        <dbReference type="Proteomes" id="UP001589789"/>
    </source>
</evidence>
<dbReference type="EMBL" id="JBHLVZ010000002">
    <property type="protein sequence ID" value="MFC0384337.1"/>
    <property type="molecule type" value="Genomic_DNA"/>
</dbReference>
<evidence type="ECO:0000256" key="1">
    <source>
        <dbReference type="SAM" id="MobiDB-lite"/>
    </source>
</evidence>
<organism evidence="2 3">
    <name type="scientific">Muricoccus vinaceus</name>
    <dbReference type="NCBI Taxonomy" id="424704"/>
    <lineage>
        <taxon>Bacteria</taxon>
        <taxon>Pseudomonadati</taxon>
        <taxon>Pseudomonadota</taxon>
        <taxon>Alphaproteobacteria</taxon>
        <taxon>Acetobacterales</taxon>
        <taxon>Roseomonadaceae</taxon>
        <taxon>Muricoccus</taxon>
    </lineage>
</organism>
<feature type="region of interest" description="Disordered" evidence="1">
    <location>
        <begin position="39"/>
        <end position="59"/>
    </location>
</feature>
<name>A0ABV6ILW5_9PROT</name>
<accession>A0ABV6ILW5</accession>
<reference evidence="2 3" key="1">
    <citation type="submission" date="2024-09" db="EMBL/GenBank/DDBJ databases">
        <authorList>
            <person name="Sun Q."/>
            <person name="Mori K."/>
        </authorList>
    </citation>
    <scope>NUCLEOTIDE SEQUENCE [LARGE SCALE GENOMIC DNA]</scope>
    <source>
        <strain evidence="2 3">CCM 7468</strain>
    </source>
</reference>
<keyword evidence="3" id="KW-1185">Reference proteome</keyword>
<dbReference type="InterPro" id="IPR024400">
    <property type="entry name" value="DUF2635"/>
</dbReference>
<proteinExistence type="predicted"/>
<dbReference type="Pfam" id="PF10948">
    <property type="entry name" value="DUF2635"/>
    <property type="match status" value="1"/>
</dbReference>
<evidence type="ECO:0000313" key="2">
    <source>
        <dbReference type="EMBL" id="MFC0384337.1"/>
    </source>
</evidence>
<protein>
    <submittedName>
        <fullName evidence="2">DUF2635 domain-containing protein</fullName>
    </submittedName>
</protein>
<gene>
    <name evidence="2" type="ORF">ACFFIC_02085</name>
</gene>
<dbReference type="Proteomes" id="UP001589789">
    <property type="component" value="Unassembled WGS sequence"/>
</dbReference>